<evidence type="ECO:0000313" key="4">
    <source>
        <dbReference type="Proteomes" id="UP000632195"/>
    </source>
</evidence>
<proteinExistence type="predicted"/>
<dbReference type="SUPFAM" id="SSF143422">
    <property type="entry name" value="Transposase IS200-like"/>
    <property type="match status" value="1"/>
</dbReference>
<feature type="compositionally biased region" description="Basic and acidic residues" evidence="1">
    <location>
        <begin position="92"/>
        <end position="101"/>
    </location>
</feature>
<organism evidence="3 4">
    <name type="scientific">Thermogymnomonas acidicola</name>
    <dbReference type="NCBI Taxonomy" id="399579"/>
    <lineage>
        <taxon>Archaea</taxon>
        <taxon>Methanobacteriati</taxon>
        <taxon>Thermoplasmatota</taxon>
        <taxon>Thermoplasmata</taxon>
        <taxon>Thermoplasmatales</taxon>
        <taxon>Thermogymnomonas</taxon>
    </lineage>
</organism>
<dbReference type="PANTHER" id="PTHR33360">
    <property type="entry name" value="TRANSPOSASE FOR INSERTION SEQUENCE ELEMENT IS200"/>
    <property type="match status" value="1"/>
</dbReference>
<dbReference type="InterPro" id="IPR002686">
    <property type="entry name" value="Transposase_17"/>
</dbReference>
<evidence type="ECO:0000259" key="2">
    <source>
        <dbReference type="Pfam" id="PF01797"/>
    </source>
</evidence>
<dbReference type="GO" id="GO:0006313">
    <property type="term" value="P:DNA transposition"/>
    <property type="evidence" value="ECO:0007669"/>
    <property type="project" value="InterPro"/>
</dbReference>
<dbReference type="GO" id="GO:0003677">
    <property type="term" value="F:DNA binding"/>
    <property type="evidence" value="ECO:0007669"/>
    <property type="project" value="InterPro"/>
</dbReference>
<dbReference type="AlphaFoldDB" id="A0AA37F9U6"/>
<dbReference type="Proteomes" id="UP000632195">
    <property type="component" value="Unassembled WGS sequence"/>
</dbReference>
<dbReference type="Pfam" id="PF01797">
    <property type="entry name" value="Y1_Tnp"/>
    <property type="match status" value="1"/>
</dbReference>
<feature type="region of interest" description="Disordered" evidence="1">
    <location>
        <begin position="68"/>
        <end position="101"/>
    </location>
</feature>
<gene>
    <name evidence="3" type="ORF">GCM10007108_14690</name>
</gene>
<evidence type="ECO:0000256" key="1">
    <source>
        <dbReference type="SAM" id="MobiDB-lite"/>
    </source>
</evidence>
<reference evidence="3" key="2">
    <citation type="submission" date="2022-09" db="EMBL/GenBank/DDBJ databases">
        <authorList>
            <person name="Sun Q."/>
            <person name="Ohkuma M."/>
        </authorList>
    </citation>
    <scope>NUCLEOTIDE SEQUENCE</scope>
    <source>
        <strain evidence="3">JCM 13583</strain>
    </source>
</reference>
<dbReference type="EMBL" id="BMNY01000002">
    <property type="protein sequence ID" value="GGM77618.1"/>
    <property type="molecule type" value="Genomic_DNA"/>
</dbReference>
<dbReference type="PANTHER" id="PTHR33360:SF4">
    <property type="entry name" value="TRANSPOSASE IS200-LIKE PROTEIN"/>
    <property type="match status" value="1"/>
</dbReference>
<reference evidence="3" key="1">
    <citation type="journal article" date="2014" name="Int. J. Syst. Evol. Microbiol.">
        <title>Complete genome sequence of Corynebacterium casei LMG S-19264T (=DSM 44701T), isolated from a smear-ripened cheese.</title>
        <authorList>
            <consortium name="US DOE Joint Genome Institute (JGI-PGF)"/>
            <person name="Walter F."/>
            <person name="Albersmeier A."/>
            <person name="Kalinowski J."/>
            <person name="Ruckert C."/>
        </authorList>
    </citation>
    <scope>NUCLEOTIDE SEQUENCE</scope>
    <source>
        <strain evidence="3">JCM 13583</strain>
    </source>
</reference>
<dbReference type="InterPro" id="IPR036515">
    <property type="entry name" value="Transposase_17_sf"/>
</dbReference>
<name>A0AA37F9U6_9ARCH</name>
<accession>A0AA37F9U6</accession>
<feature type="domain" description="Transposase IS200-like" evidence="2">
    <location>
        <begin position="3"/>
        <end position="77"/>
    </location>
</feature>
<comment type="caution">
    <text evidence="3">The sequence shown here is derived from an EMBL/GenBank/DDBJ whole genome shotgun (WGS) entry which is preliminary data.</text>
</comment>
<keyword evidence="4" id="KW-1185">Reference proteome</keyword>
<protein>
    <recommendedName>
        <fullName evidence="2">Transposase IS200-like domain-containing protein</fullName>
    </recommendedName>
</protein>
<sequence>MIDFLKEQIQEISKTSEVEVMDIGADKDHFHMPFKAKPTLDMPRYVKAIKTITSREIQRKSFQVKEEFWRGHPWSPSPSDERTGNTGGAEKICGEPGKRVT</sequence>
<dbReference type="NCBIfam" id="NF033573">
    <property type="entry name" value="transpos_IS200"/>
    <property type="match status" value="1"/>
</dbReference>
<evidence type="ECO:0000313" key="3">
    <source>
        <dbReference type="EMBL" id="GGM77618.1"/>
    </source>
</evidence>
<dbReference type="GO" id="GO:0004803">
    <property type="term" value="F:transposase activity"/>
    <property type="evidence" value="ECO:0007669"/>
    <property type="project" value="InterPro"/>
</dbReference>
<dbReference type="Gene3D" id="3.30.70.1290">
    <property type="entry name" value="Transposase IS200-like"/>
    <property type="match status" value="1"/>
</dbReference>